<evidence type="ECO:0000313" key="4">
    <source>
        <dbReference type="Proteomes" id="UP000070700"/>
    </source>
</evidence>
<dbReference type="OrthoDB" id="6419443at2759"/>
<dbReference type="KEGG" id="psco:LY89DRAFT_583157"/>
<keyword evidence="2" id="KW-1133">Transmembrane helix</keyword>
<feature type="compositionally biased region" description="Basic and acidic residues" evidence="1">
    <location>
        <begin position="12"/>
        <end position="21"/>
    </location>
</feature>
<protein>
    <recommendedName>
        <fullName evidence="5">25S rRNA (Uridine(2843)-N(3))-methyltransferase</fullName>
    </recommendedName>
</protein>
<evidence type="ECO:0008006" key="5">
    <source>
        <dbReference type="Google" id="ProtNLM"/>
    </source>
</evidence>
<dbReference type="EMBL" id="KQ947413">
    <property type="protein sequence ID" value="KUJ18136.1"/>
    <property type="molecule type" value="Genomic_DNA"/>
</dbReference>
<dbReference type="GeneID" id="28818924"/>
<dbReference type="InterPro" id="IPR021463">
    <property type="entry name" value="Methyltransf_34"/>
</dbReference>
<feature type="region of interest" description="Disordered" evidence="1">
    <location>
        <begin position="1"/>
        <end position="50"/>
    </location>
</feature>
<feature type="transmembrane region" description="Helical" evidence="2">
    <location>
        <begin position="156"/>
        <end position="177"/>
    </location>
</feature>
<sequence>MGKHSKIYGKVVGKDASDRPGWKGPSFTKKKATPPTPTPPKASKPSLEEEKESAIPLELQQLLLNVFKDTFPDVLGSDDRQQLLQEVKNALYERDFKRAFGSERFLETYAMRWSPSRAVCYLGVLVDVSGFLSGIWELCGVLGGGEVDGRDERMRVVAFGGGAAEVVAFGGFVRYFFVNASSEDNVGVEPNPISMTGTQETSTSSGLDLVLVDSAEWGEVVHKLTHSITTPPPLSKYANAAAKAANASLLRSKDIKTTFLAEDVLKMTTSQMSDLFGKSPVLLTLLFTLNELYTSSISSTTKFLLNLTMAAKRGSLLLVVDSPGSYSETTVGESTKKYPMHWLLDHTLLDTSKVDDKAVWEKLVSDDSRWFRMPEELRYPISLENMRYQIHLYRRV</sequence>
<accession>A0A194XDA9</accession>
<keyword evidence="2" id="KW-0812">Transmembrane</keyword>
<proteinExistence type="predicted"/>
<reference evidence="3 4" key="1">
    <citation type="submission" date="2015-10" db="EMBL/GenBank/DDBJ databases">
        <title>Full genome of DAOMC 229536 Phialocephala scopiformis, a fungal endophyte of spruce producing the potent anti-insectan compound rugulosin.</title>
        <authorList>
            <consortium name="DOE Joint Genome Institute"/>
            <person name="Walker A.K."/>
            <person name="Frasz S.L."/>
            <person name="Seifert K.A."/>
            <person name="Miller J.D."/>
            <person name="Mondo S.J."/>
            <person name="Labutti K."/>
            <person name="Lipzen A."/>
            <person name="Dockter R."/>
            <person name="Kennedy M."/>
            <person name="Grigoriev I.V."/>
            <person name="Spatafora J.W."/>
        </authorList>
    </citation>
    <scope>NUCLEOTIDE SEQUENCE [LARGE SCALE GENOMIC DNA]</scope>
    <source>
        <strain evidence="3 4">CBS 120377</strain>
    </source>
</reference>
<gene>
    <name evidence="3" type="ORF">LY89DRAFT_583157</name>
</gene>
<evidence type="ECO:0000313" key="3">
    <source>
        <dbReference type="EMBL" id="KUJ18136.1"/>
    </source>
</evidence>
<feature type="transmembrane region" description="Helical" evidence="2">
    <location>
        <begin position="118"/>
        <end position="136"/>
    </location>
</feature>
<keyword evidence="2" id="KW-0472">Membrane</keyword>
<evidence type="ECO:0000256" key="1">
    <source>
        <dbReference type="SAM" id="MobiDB-lite"/>
    </source>
</evidence>
<name>A0A194XDA9_MOLSC</name>
<organism evidence="3 4">
    <name type="scientific">Mollisia scopiformis</name>
    <name type="common">Conifer needle endophyte fungus</name>
    <name type="synonym">Phialocephala scopiformis</name>
    <dbReference type="NCBI Taxonomy" id="149040"/>
    <lineage>
        <taxon>Eukaryota</taxon>
        <taxon>Fungi</taxon>
        <taxon>Dikarya</taxon>
        <taxon>Ascomycota</taxon>
        <taxon>Pezizomycotina</taxon>
        <taxon>Leotiomycetes</taxon>
        <taxon>Helotiales</taxon>
        <taxon>Mollisiaceae</taxon>
        <taxon>Mollisia</taxon>
    </lineage>
</organism>
<keyword evidence="4" id="KW-1185">Reference proteome</keyword>
<evidence type="ECO:0000256" key="2">
    <source>
        <dbReference type="SAM" id="Phobius"/>
    </source>
</evidence>
<dbReference type="Pfam" id="PF11312">
    <property type="entry name" value="Methyltransf_34"/>
    <property type="match status" value="1"/>
</dbReference>
<dbReference type="InParanoid" id="A0A194XDA9"/>
<dbReference type="RefSeq" id="XP_018072491.1">
    <property type="nucleotide sequence ID" value="XM_018209198.1"/>
</dbReference>
<dbReference type="FunCoup" id="A0A194XDA9">
    <property type="interactions" value="45"/>
</dbReference>
<dbReference type="STRING" id="149040.A0A194XDA9"/>
<dbReference type="Proteomes" id="UP000070700">
    <property type="component" value="Unassembled WGS sequence"/>
</dbReference>
<dbReference type="AlphaFoldDB" id="A0A194XDA9"/>